<comment type="function">
    <text evidence="9">May play the central regulatory role in sporulation. It may be an element of the effector pathway responsible for the activation of sporulation genes in response to nutritional stress. Spo0A may act in concert with spo0H (a sigma factor) to control the expression of some genes that are critical to the sporulation process.</text>
</comment>
<dbReference type="Gene3D" id="1.10.10.60">
    <property type="entry name" value="Homeodomain-like"/>
    <property type="match status" value="2"/>
</dbReference>
<dbReference type="SMART" id="SM00448">
    <property type="entry name" value="REC"/>
    <property type="match status" value="1"/>
</dbReference>
<sequence length="529" mass="61668">MNEYSKILVVDDEFIMRQGITHMIDWEKEGFQIIGQASNGQEALEMIKKDIPDIIISDVVMPQINGVELAKFVQDKYPKIRIIILSSYSDFEYVKSSFQNGAVDYILKPSLNPSELLSTLKKISIKMKRKTLDGNSLSLTNSALNRLISGFDNDPDFNYFDTIFTFQSFCLFGLNAKKIYDNYSKRHEIIDFTISEIGKEFSLEGLNSNYNIQIANIENEIIVVILNFDDKNYNSLFSKLENISEVVSNSFKEAFFVLSNLFYSSRNIKDIYEKEFLVLTQQYFYNKNVSLMCSSNFKTPSIIEKFNFKRFSEAISIMQFQNAFEMLTIYVTNAIYQRSLTEFELKALIQNSFYNVITSLEYLNFDLDKLNFLKQECFHDIDKTKYSEDLLVAYNSLLNRFKQIIDTYENKINSHMINKIIQYIHVHYDEQLTLTNVSKLFNFNYSYLSAYFSSHNEEGFNEFLNKIRIQKACDFLKQDIPISDISGMVGYSDQSYFCKVFKKFTGLTPSAFRKKDINTSNKGKDFSLC</sequence>
<dbReference type="InterPro" id="IPR018060">
    <property type="entry name" value="HTH_AraC"/>
</dbReference>
<evidence type="ECO:0000256" key="4">
    <source>
        <dbReference type="ARBA" id="ARBA00022553"/>
    </source>
</evidence>
<keyword evidence="5" id="KW-0902">Two-component regulatory system</keyword>
<dbReference type="Gene3D" id="3.40.50.2300">
    <property type="match status" value="1"/>
</dbReference>
<evidence type="ECO:0000313" key="14">
    <source>
        <dbReference type="Proteomes" id="UP001623600"/>
    </source>
</evidence>
<dbReference type="SMART" id="SM00342">
    <property type="entry name" value="HTH_ARAC"/>
    <property type="match status" value="1"/>
</dbReference>
<dbReference type="RefSeq" id="WP_406760170.1">
    <property type="nucleotide sequence ID" value="NZ_JBJIAB010000001.1"/>
</dbReference>
<dbReference type="Pfam" id="PF00072">
    <property type="entry name" value="Response_reg"/>
    <property type="match status" value="1"/>
</dbReference>
<dbReference type="PROSITE" id="PS01124">
    <property type="entry name" value="HTH_ARAC_FAMILY_2"/>
    <property type="match status" value="1"/>
</dbReference>
<feature type="domain" description="Response regulatory" evidence="12">
    <location>
        <begin position="6"/>
        <end position="123"/>
    </location>
</feature>
<protein>
    <recommendedName>
        <fullName evidence="2">Stage 0 sporulation protein A homolog</fullName>
    </recommendedName>
</protein>
<proteinExistence type="predicted"/>
<dbReference type="SUPFAM" id="SSF52172">
    <property type="entry name" value="CheY-like"/>
    <property type="match status" value="1"/>
</dbReference>
<dbReference type="EMBL" id="JBJIAB010000001">
    <property type="protein sequence ID" value="MFL0163448.1"/>
    <property type="molecule type" value="Genomic_DNA"/>
</dbReference>
<evidence type="ECO:0000256" key="10">
    <source>
        <dbReference type="PROSITE-ProRule" id="PRU00169"/>
    </source>
</evidence>
<dbReference type="SUPFAM" id="SSF46689">
    <property type="entry name" value="Homeodomain-like"/>
    <property type="match status" value="1"/>
</dbReference>
<evidence type="ECO:0000256" key="1">
    <source>
        <dbReference type="ARBA" id="ARBA00004496"/>
    </source>
</evidence>
<reference evidence="13 14" key="1">
    <citation type="submission" date="2024-11" db="EMBL/GenBank/DDBJ databases">
        <authorList>
            <person name="Heng Y.C."/>
            <person name="Lim A.C.H."/>
            <person name="Lee J.K.Y."/>
            <person name="Kittelmann S."/>
        </authorList>
    </citation>
    <scope>NUCLEOTIDE SEQUENCE [LARGE SCALE GENOMIC DNA]</scope>
    <source>
        <strain evidence="13 14">WILCCON 0112</strain>
    </source>
</reference>
<evidence type="ECO:0000256" key="2">
    <source>
        <dbReference type="ARBA" id="ARBA00018672"/>
    </source>
</evidence>
<dbReference type="CDD" id="cd17536">
    <property type="entry name" value="REC_YesN-like"/>
    <property type="match status" value="1"/>
</dbReference>
<dbReference type="Proteomes" id="UP001623600">
    <property type="component" value="Unassembled WGS sequence"/>
</dbReference>
<keyword evidence="6" id="KW-0805">Transcription regulation</keyword>
<name>A0ABW8RXF6_9CLOT</name>
<evidence type="ECO:0000256" key="6">
    <source>
        <dbReference type="ARBA" id="ARBA00023015"/>
    </source>
</evidence>
<keyword evidence="8" id="KW-0804">Transcription</keyword>
<dbReference type="PANTHER" id="PTHR42713:SF3">
    <property type="entry name" value="TRANSCRIPTIONAL REGULATORY PROTEIN HPTR"/>
    <property type="match status" value="1"/>
</dbReference>
<comment type="subcellular location">
    <subcellularLocation>
        <location evidence="1">Cytoplasm</location>
    </subcellularLocation>
</comment>
<keyword evidence="7" id="KW-0238">DNA-binding</keyword>
<dbReference type="Pfam" id="PF12833">
    <property type="entry name" value="HTH_18"/>
    <property type="match status" value="1"/>
</dbReference>
<dbReference type="PRINTS" id="PR00032">
    <property type="entry name" value="HTHARAC"/>
</dbReference>
<evidence type="ECO:0000256" key="7">
    <source>
        <dbReference type="ARBA" id="ARBA00023125"/>
    </source>
</evidence>
<accession>A0ABW8RXF6</accession>
<evidence type="ECO:0000256" key="5">
    <source>
        <dbReference type="ARBA" id="ARBA00023012"/>
    </source>
</evidence>
<evidence type="ECO:0000313" key="13">
    <source>
        <dbReference type="EMBL" id="MFL0163448.1"/>
    </source>
</evidence>
<keyword evidence="4 10" id="KW-0597">Phosphoprotein</keyword>
<dbReference type="PANTHER" id="PTHR42713">
    <property type="entry name" value="HISTIDINE KINASE-RELATED"/>
    <property type="match status" value="1"/>
</dbReference>
<evidence type="ECO:0000256" key="3">
    <source>
        <dbReference type="ARBA" id="ARBA00022490"/>
    </source>
</evidence>
<organism evidence="13 14">
    <name type="scientific">Candidatus Clostridium helianthi</name>
    <dbReference type="NCBI Taxonomy" id="3381660"/>
    <lineage>
        <taxon>Bacteria</taxon>
        <taxon>Bacillati</taxon>
        <taxon>Bacillota</taxon>
        <taxon>Clostridia</taxon>
        <taxon>Eubacteriales</taxon>
        <taxon>Clostridiaceae</taxon>
        <taxon>Clostridium</taxon>
    </lineage>
</organism>
<keyword evidence="14" id="KW-1185">Reference proteome</keyword>
<dbReference type="InterPro" id="IPR051552">
    <property type="entry name" value="HptR"/>
</dbReference>
<dbReference type="InterPro" id="IPR020449">
    <property type="entry name" value="Tscrpt_reg_AraC-type_HTH"/>
</dbReference>
<evidence type="ECO:0000256" key="9">
    <source>
        <dbReference type="ARBA" id="ARBA00024867"/>
    </source>
</evidence>
<feature type="modified residue" description="4-aspartylphosphate" evidence="10">
    <location>
        <position position="58"/>
    </location>
</feature>
<evidence type="ECO:0000259" key="12">
    <source>
        <dbReference type="PROSITE" id="PS50110"/>
    </source>
</evidence>
<dbReference type="PROSITE" id="PS50110">
    <property type="entry name" value="RESPONSE_REGULATORY"/>
    <property type="match status" value="1"/>
</dbReference>
<gene>
    <name evidence="13" type="ORF">ACJDTP_00045</name>
</gene>
<dbReference type="InterPro" id="IPR009057">
    <property type="entry name" value="Homeodomain-like_sf"/>
</dbReference>
<keyword evidence="3" id="KW-0963">Cytoplasm</keyword>
<comment type="caution">
    <text evidence="13">The sequence shown here is derived from an EMBL/GenBank/DDBJ whole genome shotgun (WGS) entry which is preliminary data.</text>
</comment>
<dbReference type="InterPro" id="IPR001789">
    <property type="entry name" value="Sig_transdc_resp-reg_receiver"/>
</dbReference>
<evidence type="ECO:0000259" key="11">
    <source>
        <dbReference type="PROSITE" id="PS01124"/>
    </source>
</evidence>
<feature type="domain" description="HTH araC/xylS-type" evidence="11">
    <location>
        <begin position="418"/>
        <end position="515"/>
    </location>
</feature>
<dbReference type="InterPro" id="IPR011006">
    <property type="entry name" value="CheY-like_superfamily"/>
</dbReference>
<evidence type="ECO:0000256" key="8">
    <source>
        <dbReference type="ARBA" id="ARBA00023163"/>
    </source>
</evidence>